<dbReference type="Proteomes" id="UP001138961">
    <property type="component" value="Unassembled WGS sequence"/>
</dbReference>
<evidence type="ECO:0000259" key="3">
    <source>
        <dbReference type="Pfam" id="PF06904"/>
    </source>
</evidence>
<proteinExistence type="predicted"/>
<evidence type="ECO:0000313" key="4">
    <source>
        <dbReference type="EMBL" id="MCB5200192.1"/>
    </source>
</evidence>
<keyword evidence="2" id="KW-0732">Signal</keyword>
<comment type="caution">
    <text evidence="4">The sequence shown here is derived from an EMBL/GenBank/DDBJ whole genome shotgun (WGS) entry which is preliminary data.</text>
</comment>
<dbReference type="Pfam" id="PF06904">
    <property type="entry name" value="Extensin-like_C"/>
    <property type="match status" value="1"/>
</dbReference>
<feature type="domain" description="Extensin-like C-terminal" evidence="3">
    <location>
        <begin position="153"/>
        <end position="308"/>
    </location>
</feature>
<accession>A0ABS8BWT9</accession>
<feature type="region of interest" description="Disordered" evidence="1">
    <location>
        <begin position="30"/>
        <end position="58"/>
    </location>
</feature>
<evidence type="ECO:0000313" key="5">
    <source>
        <dbReference type="Proteomes" id="UP001138961"/>
    </source>
</evidence>
<dbReference type="RefSeq" id="WP_226748771.1">
    <property type="nucleotide sequence ID" value="NZ_JAJATZ010000006.1"/>
</dbReference>
<name>A0ABS8BWT9_9RHOB</name>
<evidence type="ECO:0000256" key="1">
    <source>
        <dbReference type="SAM" id="MobiDB-lite"/>
    </source>
</evidence>
<reference evidence="4" key="1">
    <citation type="submission" date="2021-10" db="EMBL/GenBank/DDBJ databases">
        <title>Loktanella gaetbuli sp. nov., isolated from a tidal flat.</title>
        <authorList>
            <person name="Park S."/>
            <person name="Yoon J.-H."/>
        </authorList>
    </citation>
    <scope>NUCLEOTIDE SEQUENCE</scope>
    <source>
        <strain evidence="4">TSTF-M6</strain>
    </source>
</reference>
<dbReference type="InterPro" id="IPR009683">
    <property type="entry name" value="Extensin-like_C"/>
</dbReference>
<keyword evidence="5" id="KW-1185">Reference proteome</keyword>
<organism evidence="4 5">
    <name type="scientific">Loktanella gaetbuli</name>
    <dbReference type="NCBI Taxonomy" id="2881335"/>
    <lineage>
        <taxon>Bacteria</taxon>
        <taxon>Pseudomonadati</taxon>
        <taxon>Pseudomonadota</taxon>
        <taxon>Alphaproteobacteria</taxon>
        <taxon>Rhodobacterales</taxon>
        <taxon>Roseobacteraceae</taxon>
        <taxon>Loktanella</taxon>
    </lineage>
</organism>
<evidence type="ECO:0000256" key="2">
    <source>
        <dbReference type="SAM" id="SignalP"/>
    </source>
</evidence>
<protein>
    <submittedName>
        <fullName evidence="4">Extensin family protein</fullName>
    </submittedName>
</protein>
<feature type="chain" id="PRO_5045404318" evidence="2">
    <location>
        <begin position="31"/>
        <end position="308"/>
    </location>
</feature>
<dbReference type="EMBL" id="JAJATZ010000006">
    <property type="protein sequence ID" value="MCB5200192.1"/>
    <property type="molecule type" value="Genomic_DNA"/>
</dbReference>
<gene>
    <name evidence="4" type="ORF">LGQ03_13155</name>
</gene>
<feature type="signal peptide" evidence="2">
    <location>
        <begin position="1"/>
        <end position="30"/>
    </location>
</feature>
<sequence length="308" mass="32344">MRPILAVPSSRADLAGLLALCLALAGSATAQGASDPTRPVARSLAEEPLPRPVPRPQITGLAEDVARSAPLVRPVLRPRVEPSLVIGYETTPLRRAERELFAFNPFAPRAVDRPAARPASIVSAAAERRQERLRGQICGDPAIQGEAIGNIGGPGACGVTDAVRVRSVSGVTLQPAPTVDCTTASAMKDWVAQGIKPAVGTTGGGVTRLRVIGHYSCRNRVGGSSGSSRLSEHSYGRAVDVAGIGLASGREITLLTDWNKPAEGAILREVWRSACGPFGTVLSPDANAAHRDHFHVDTARYRSGSYCR</sequence>